<evidence type="ECO:0000256" key="4">
    <source>
        <dbReference type="ARBA" id="ARBA00022960"/>
    </source>
</evidence>
<evidence type="ECO:0000313" key="9">
    <source>
        <dbReference type="EMBL" id="ADZ70639.1"/>
    </source>
</evidence>
<evidence type="ECO:0000256" key="2">
    <source>
        <dbReference type="ARBA" id="ARBA00005992"/>
    </source>
</evidence>
<dbReference type="UniPathway" id="UPA00219"/>
<evidence type="ECO:0000259" key="8">
    <source>
        <dbReference type="PROSITE" id="PS52029"/>
    </source>
</evidence>
<dbReference type="Gene3D" id="2.40.440.10">
    <property type="entry name" value="L,D-transpeptidase catalytic domain-like"/>
    <property type="match status" value="1"/>
</dbReference>
<dbReference type="STRING" id="991905.SL003B_2214"/>
<keyword evidence="5 7" id="KW-0573">Peptidoglycan synthesis</keyword>
<dbReference type="AlphaFoldDB" id="F2IZR3"/>
<dbReference type="eggNOG" id="COG2989">
    <property type="taxonomic scope" value="Bacteria"/>
</dbReference>
<keyword evidence="4 7" id="KW-0133">Cell shape</keyword>
<dbReference type="InterPro" id="IPR038063">
    <property type="entry name" value="Transpep_catalytic_dom"/>
</dbReference>
<keyword evidence="6 7" id="KW-0961">Cell wall biogenesis/degradation</keyword>
<name>F2IZR3_POLGS</name>
<dbReference type="InterPro" id="IPR002477">
    <property type="entry name" value="Peptidoglycan-bd-like"/>
</dbReference>
<dbReference type="KEGG" id="pgv:SL003B_2214"/>
<dbReference type="PANTHER" id="PTHR41533:SF2">
    <property type="entry name" value="BLR7131 PROTEIN"/>
    <property type="match status" value="1"/>
</dbReference>
<dbReference type="GO" id="GO:0009252">
    <property type="term" value="P:peptidoglycan biosynthetic process"/>
    <property type="evidence" value="ECO:0007669"/>
    <property type="project" value="UniProtKB-UniPathway"/>
</dbReference>
<gene>
    <name evidence="9" type="ordered locus">SL003B_2214</name>
</gene>
<keyword evidence="3" id="KW-0808">Transferase</keyword>
<dbReference type="Pfam" id="PF03734">
    <property type="entry name" value="YkuD"/>
    <property type="match status" value="1"/>
</dbReference>
<sequence>MRSNGIFSRRSEILPGTAGAPVRCGKTLALLLAGAAMVSLTGPAQAQSLLDRLFNPKYQRMQELEPQARLDKQAVAALRVSAPKYFTYQPDALKTVSLAALAEVKTAAAPAGAGEVPATPLSPFDVARPALKEIRLTVLPEVAEALEAHYRESPAFLWVSEDAPNARAAAARQTLAGAAAFGLDPSDYAVGLPATIGLETDARAKALMDFEMRLSAAVLTYMLDAGRGRVDPNRISGYHDLPRRKIDLVAQIHGLQAAGNVEAFLESRQPQGEHFKALVAELAALRGAQEGERIQISLATLLKPGTDSAELANIVAAIRKNGSEALKADHAAILSAYDGGTLYGPELVDLVKAFQKENRLTPDGIVGKATIRALVGDSNADKIAKLELALERSRWLPEDLGSRRVFINQPAFTATYVESGKAPLAMRVVVGTKANQTSFFYDQIETVEYNPYWGVPYSIIVNEKLPKLAADPGYLDKIGYEVTTASGKPIPSASVDWHAVATKKLSVNVRQRPGSDNALGELKILFPNKHAIYMHDTPSKSLFNKDVRAFSHGCVRLSDPRAMAAAVLGKSKDYVASRIAGGKNESEDVTGVIPVYVAYFTAWPETDGTIGYYGDVYDRDMYLTRALEATRKTRLQARG</sequence>
<dbReference type="GO" id="GO:0004180">
    <property type="term" value="F:carboxypeptidase activity"/>
    <property type="evidence" value="ECO:0007669"/>
    <property type="project" value="UniProtKB-ARBA"/>
</dbReference>
<dbReference type="PATRIC" id="fig|991905.3.peg.2269"/>
<dbReference type="SUPFAM" id="SSF141523">
    <property type="entry name" value="L,D-transpeptidase catalytic domain-like"/>
    <property type="match status" value="1"/>
</dbReference>
<dbReference type="OrthoDB" id="9778545at2"/>
<dbReference type="Gene3D" id="1.10.101.10">
    <property type="entry name" value="PGBD-like superfamily/PGBD"/>
    <property type="match status" value="1"/>
</dbReference>
<protein>
    <submittedName>
        <fullName evidence="9">Putative peptidoglycan binding domain protein</fullName>
    </submittedName>
</protein>
<comment type="pathway">
    <text evidence="1 7">Cell wall biogenesis; peptidoglycan biosynthesis.</text>
</comment>
<proteinExistence type="inferred from homology"/>
<dbReference type="PANTHER" id="PTHR41533">
    <property type="entry name" value="L,D-TRANSPEPTIDASE HI_1667-RELATED"/>
    <property type="match status" value="1"/>
</dbReference>
<evidence type="ECO:0000256" key="7">
    <source>
        <dbReference type="PROSITE-ProRule" id="PRU01373"/>
    </source>
</evidence>
<reference evidence="9 10" key="1">
    <citation type="journal article" date="2011" name="J. Bacteriol.">
        <title>Complete genome sequence of Polymorphum gilvum SL003B-26A1T, a crude oil-degrading bacterium from oil-polluted saline soil.</title>
        <authorList>
            <person name="Li S.G."/>
            <person name="Tang Y.Q."/>
            <person name="Nie Y."/>
            <person name="Cai M."/>
            <person name="Wu X.L."/>
        </authorList>
    </citation>
    <scope>NUCLEOTIDE SEQUENCE [LARGE SCALE GENOMIC DNA]</scope>
    <source>
        <strain evidence="10">LMG 25793 / CGMCC 1.9160 / SL003B-26A1</strain>
    </source>
</reference>
<dbReference type="EMBL" id="CP002568">
    <property type="protein sequence ID" value="ADZ70639.1"/>
    <property type="molecule type" value="Genomic_DNA"/>
</dbReference>
<dbReference type="InterPro" id="IPR052905">
    <property type="entry name" value="LD-transpeptidase_YkuD-like"/>
</dbReference>
<evidence type="ECO:0000256" key="5">
    <source>
        <dbReference type="ARBA" id="ARBA00022984"/>
    </source>
</evidence>
<dbReference type="SUPFAM" id="SSF47090">
    <property type="entry name" value="PGBD-like"/>
    <property type="match status" value="1"/>
</dbReference>
<evidence type="ECO:0000313" key="10">
    <source>
        <dbReference type="Proteomes" id="UP000008130"/>
    </source>
</evidence>
<dbReference type="GO" id="GO:0016740">
    <property type="term" value="F:transferase activity"/>
    <property type="evidence" value="ECO:0007669"/>
    <property type="project" value="UniProtKB-KW"/>
</dbReference>
<feature type="active site" description="Nucleophile" evidence="7">
    <location>
        <position position="554"/>
    </location>
</feature>
<keyword evidence="10" id="KW-1185">Reference proteome</keyword>
<evidence type="ECO:0000256" key="1">
    <source>
        <dbReference type="ARBA" id="ARBA00004752"/>
    </source>
</evidence>
<dbReference type="InterPro" id="IPR036365">
    <property type="entry name" value="PGBD-like_sf"/>
</dbReference>
<dbReference type="Pfam" id="PF20142">
    <property type="entry name" value="Scaffold"/>
    <property type="match status" value="1"/>
</dbReference>
<accession>F2IZR3</accession>
<evidence type="ECO:0000256" key="3">
    <source>
        <dbReference type="ARBA" id="ARBA00022679"/>
    </source>
</evidence>
<feature type="active site" description="Proton donor/acceptor" evidence="7">
    <location>
        <position position="535"/>
    </location>
</feature>
<dbReference type="InterPro" id="IPR036366">
    <property type="entry name" value="PGBDSf"/>
</dbReference>
<dbReference type="CDD" id="cd16913">
    <property type="entry name" value="YkuD_like"/>
    <property type="match status" value="1"/>
</dbReference>
<dbReference type="RefSeq" id="WP_013652957.1">
    <property type="nucleotide sequence ID" value="NC_015259.1"/>
</dbReference>
<feature type="domain" description="L,D-TPase catalytic" evidence="8">
    <location>
        <begin position="403"/>
        <end position="578"/>
    </location>
</feature>
<dbReference type="GO" id="GO:0071555">
    <property type="term" value="P:cell wall organization"/>
    <property type="evidence" value="ECO:0007669"/>
    <property type="project" value="UniProtKB-UniRule"/>
</dbReference>
<comment type="similarity">
    <text evidence="2">Belongs to the YkuD family.</text>
</comment>
<dbReference type="InterPro" id="IPR045380">
    <property type="entry name" value="LD_TPept_scaffold_dom"/>
</dbReference>
<dbReference type="HOGENOM" id="CLU_020360_2_0_5"/>
<dbReference type="Proteomes" id="UP000008130">
    <property type="component" value="Chromosome"/>
</dbReference>
<dbReference type="Pfam" id="PF01471">
    <property type="entry name" value="PG_binding_1"/>
    <property type="match status" value="1"/>
</dbReference>
<dbReference type="InterPro" id="IPR005490">
    <property type="entry name" value="LD_TPept_cat_dom"/>
</dbReference>
<evidence type="ECO:0000256" key="6">
    <source>
        <dbReference type="ARBA" id="ARBA00023316"/>
    </source>
</evidence>
<dbReference type="GO" id="GO:0008360">
    <property type="term" value="P:regulation of cell shape"/>
    <property type="evidence" value="ECO:0007669"/>
    <property type="project" value="UniProtKB-UniRule"/>
</dbReference>
<organism evidence="9 10">
    <name type="scientific">Polymorphum gilvum (strain LMG 25793 / CGMCC 1.9160 / SL003B-26A1)</name>
    <dbReference type="NCBI Taxonomy" id="991905"/>
    <lineage>
        <taxon>Bacteria</taxon>
        <taxon>Pseudomonadati</taxon>
        <taxon>Pseudomonadota</taxon>
        <taxon>Alphaproteobacteria</taxon>
        <taxon>Rhodobacterales</taxon>
        <taxon>Paracoccaceae</taxon>
        <taxon>Polymorphum</taxon>
    </lineage>
</organism>
<dbReference type="PROSITE" id="PS52029">
    <property type="entry name" value="LD_TPASE"/>
    <property type="match status" value="1"/>
</dbReference>